<dbReference type="SMART" id="SM00179">
    <property type="entry name" value="EGF_CA"/>
    <property type="match status" value="3"/>
</dbReference>
<evidence type="ECO:0000256" key="5">
    <source>
        <dbReference type="ARBA" id="ARBA00023157"/>
    </source>
</evidence>
<feature type="disulfide bond" evidence="7">
    <location>
        <begin position="415"/>
        <end position="424"/>
    </location>
</feature>
<dbReference type="SUPFAM" id="SSF49899">
    <property type="entry name" value="Concanavalin A-like lectins/glucanases"/>
    <property type="match status" value="1"/>
</dbReference>
<feature type="domain" description="EGF-like" evidence="11">
    <location>
        <begin position="427"/>
        <end position="463"/>
    </location>
</feature>
<dbReference type="Ensembl" id="ENSMALT00000019536.1">
    <property type="protein sequence ID" value="ENSMALP00000019154.1"/>
    <property type="gene ID" value="ENSMALG00000013290.1"/>
</dbReference>
<dbReference type="GO" id="GO:0005112">
    <property type="term" value="F:Notch binding"/>
    <property type="evidence" value="ECO:0007669"/>
    <property type="project" value="TreeGrafter"/>
</dbReference>
<dbReference type="PANTHER" id="PTHR12916">
    <property type="entry name" value="CYTOCHROME C OXIDASE POLYPEPTIDE VIC-2"/>
    <property type="match status" value="1"/>
</dbReference>
<feature type="region of interest" description="Disordered" evidence="8">
    <location>
        <begin position="782"/>
        <end position="822"/>
    </location>
</feature>
<keyword evidence="9" id="KW-0472">Membrane</keyword>
<dbReference type="InterPro" id="IPR049883">
    <property type="entry name" value="NOTCH1_EGF-like"/>
</dbReference>
<evidence type="ECO:0000256" key="1">
    <source>
        <dbReference type="ARBA" id="ARBA00022473"/>
    </source>
</evidence>
<feature type="domain" description="EGF-like" evidence="11">
    <location>
        <begin position="389"/>
        <end position="425"/>
    </location>
</feature>
<dbReference type="InterPro" id="IPR000742">
    <property type="entry name" value="EGF"/>
</dbReference>
<evidence type="ECO:0000256" key="9">
    <source>
        <dbReference type="SAM" id="Phobius"/>
    </source>
</evidence>
<dbReference type="PROSITE" id="PS00022">
    <property type="entry name" value="EGF_1"/>
    <property type="match status" value="3"/>
</dbReference>
<keyword evidence="3" id="KW-0732">Signal</keyword>
<dbReference type="PANTHER" id="PTHR12916:SF4">
    <property type="entry name" value="UNINFLATABLE, ISOFORM C"/>
    <property type="match status" value="1"/>
</dbReference>
<dbReference type="GO" id="GO:0043005">
    <property type="term" value="C:neuron projection"/>
    <property type="evidence" value="ECO:0007669"/>
    <property type="project" value="UniProtKB-ARBA"/>
</dbReference>
<organism evidence="12 13">
    <name type="scientific">Monopterus albus</name>
    <name type="common">Swamp eel</name>
    <dbReference type="NCBI Taxonomy" id="43700"/>
    <lineage>
        <taxon>Eukaryota</taxon>
        <taxon>Metazoa</taxon>
        <taxon>Chordata</taxon>
        <taxon>Craniata</taxon>
        <taxon>Vertebrata</taxon>
        <taxon>Euteleostomi</taxon>
        <taxon>Actinopterygii</taxon>
        <taxon>Neopterygii</taxon>
        <taxon>Teleostei</taxon>
        <taxon>Neoteleostei</taxon>
        <taxon>Acanthomorphata</taxon>
        <taxon>Anabantaria</taxon>
        <taxon>Synbranchiformes</taxon>
        <taxon>Synbranchidae</taxon>
        <taxon>Monopterus</taxon>
    </lineage>
</organism>
<feature type="transmembrane region" description="Helical" evidence="9">
    <location>
        <begin position="478"/>
        <end position="498"/>
    </location>
</feature>
<keyword evidence="1" id="KW-0217">Developmental protein</keyword>
<keyword evidence="9" id="KW-1133">Transmembrane helix</keyword>
<reference evidence="12" key="2">
    <citation type="submission" date="2025-09" db="UniProtKB">
        <authorList>
            <consortium name="Ensembl"/>
        </authorList>
    </citation>
    <scope>IDENTIFICATION</scope>
</reference>
<dbReference type="GO" id="GO:0001764">
    <property type="term" value="P:neuron migration"/>
    <property type="evidence" value="ECO:0007669"/>
    <property type="project" value="UniProtKB-ARBA"/>
</dbReference>
<evidence type="ECO:0000259" key="11">
    <source>
        <dbReference type="PROSITE" id="PS50026"/>
    </source>
</evidence>
<evidence type="ECO:0000256" key="4">
    <source>
        <dbReference type="ARBA" id="ARBA00022737"/>
    </source>
</evidence>
<evidence type="ECO:0000256" key="6">
    <source>
        <dbReference type="ARBA" id="ARBA00023180"/>
    </source>
</evidence>
<evidence type="ECO:0000256" key="2">
    <source>
        <dbReference type="ARBA" id="ARBA00022536"/>
    </source>
</evidence>
<dbReference type="GO" id="GO:0016358">
    <property type="term" value="P:dendrite development"/>
    <property type="evidence" value="ECO:0007669"/>
    <property type="project" value="UniProtKB-ARBA"/>
</dbReference>
<keyword evidence="13" id="KW-1185">Reference proteome</keyword>
<feature type="disulfide bond" evidence="7">
    <location>
        <begin position="377"/>
        <end position="386"/>
    </location>
</feature>
<sequence length="895" mass="96778">VHGQQDPLHILTVQPVMGTSDVDLLLAMERAETSGNRQMGGFYSQQELSAKLEEAAARGQIRGVLAGAVVVSSACSGALDCGDKVCEQTLVMEGGSPVTYSTERVSLVAPRFSRTETCICPGGTCPTHLELCEGQTCPADMQCVRSGPTAPSVCQCQPERLDECAGQTSLSFSGNSYIKYRVTESGQSGEMRLSLRIRTLQRRGVIMFTRVNPCTMLKIEGGRLWFQLDCDNTLGIMGISDRAINDGLWHAIALELTRNYTLLSLDDSYVERRRAARAPVRLWPLDPDSSFFFGAQVRPLNGAPPRAQDGFQGCLSSLMLNSNDLPLQNKRSRYAEIAGLNEVKLGCVLYPDPCVSQPCLNGAICSSLPSGGFICSCSAGFTGGYCEIELTSCMSNPCQNGGHCSAAGSAFLCGCPPGLGGLICDEDLNECDQGECHNGGECVNTFGSFYCNCSEGYKGPFCDDQTPEAVSYIGPGEIIGIGVLAFVIILLLILFIAFRKKIKFRKDSDPGPGTQALMGVSAISTETSYMLHKTGTVAEGIEFKAVRVSGLPGTTSTYAELGDSTGGPPQVMVRPTTYSPLPGSLCNQGMTGEDGEMSNFRGVVNRRGVAVCSVAPNLPAASASLHSACCSIKNIFVTETIKNLVLFFPAYHCESSSWLSPSRLSPPELGSHCNLGDTQQNIRRGGSMCSLQLDYRVQGYGGDRGQQQGWETGKRTFQWERNQSGEWERKCILDSEETRRHDGEGMNTGNRSRNLGTLQDHRDLQQLHSCEDGAAAVYEEYRECSHDPEQSEDTDSLYDTLPPTRQAYEGYPSSPPSLNLQPAQLLPPLRAWDLQMGEWRGSQDDRGGLGSSNLGGSGDELERLLNLVSLRTRRATQINRASTGSEPATGWDEFK</sequence>
<dbReference type="PROSITE" id="PS01187">
    <property type="entry name" value="EGF_CA"/>
    <property type="match status" value="1"/>
</dbReference>
<dbReference type="GO" id="GO:0048646">
    <property type="term" value="P:anatomical structure formation involved in morphogenesis"/>
    <property type="evidence" value="ECO:0007669"/>
    <property type="project" value="UniProtKB-ARBA"/>
</dbReference>
<dbReference type="InterPro" id="IPR018097">
    <property type="entry name" value="EGF_Ca-bd_CS"/>
</dbReference>
<dbReference type="Pfam" id="PF02210">
    <property type="entry name" value="Laminin_G_2"/>
    <property type="match status" value="1"/>
</dbReference>
<dbReference type="Pfam" id="PF00008">
    <property type="entry name" value="EGF"/>
    <property type="match status" value="1"/>
</dbReference>
<dbReference type="GO" id="GO:0048667">
    <property type="term" value="P:cell morphogenesis involved in neuron differentiation"/>
    <property type="evidence" value="ECO:0007669"/>
    <property type="project" value="UniProtKB-ARBA"/>
</dbReference>
<evidence type="ECO:0000256" key="8">
    <source>
        <dbReference type="SAM" id="MobiDB-lite"/>
    </source>
</evidence>
<dbReference type="FunFam" id="2.10.25.10:FF:000172">
    <property type="entry name" value="FAT atypical cadherin 3"/>
    <property type="match status" value="1"/>
</dbReference>
<accession>A0A3Q3JIC6</accession>
<keyword evidence="4" id="KW-0677">Repeat</keyword>
<feature type="region of interest" description="Disordered" evidence="8">
    <location>
        <begin position="839"/>
        <end position="858"/>
    </location>
</feature>
<reference evidence="12" key="1">
    <citation type="submission" date="2025-08" db="UniProtKB">
        <authorList>
            <consortium name="Ensembl"/>
        </authorList>
    </citation>
    <scope>IDENTIFICATION</scope>
</reference>
<dbReference type="InterPro" id="IPR000152">
    <property type="entry name" value="EGF-type_Asp/Asn_hydroxyl_site"/>
</dbReference>
<dbReference type="CDD" id="cd00054">
    <property type="entry name" value="EGF_CA"/>
    <property type="match status" value="2"/>
</dbReference>
<keyword evidence="2 7" id="KW-0245">EGF-like domain</keyword>
<evidence type="ECO:0000259" key="10">
    <source>
        <dbReference type="PROSITE" id="PS50025"/>
    </source>
</evidence>
<dbReference type="InterPro" id="IPR001791">
    <property type="entry name" value="Laminin_G"/>
</dbReference>
<protein>
    <submittedName>
        <fullName evidence="12">Uncharacterized protein</fullName>
    </submittedName>
</protein>
<dbReference type="CDD" id="cd00110">
    <property type="entry name" value="LamG"/>
    <property type="match status" value="1"/>
</dbReference>
<evidence type="ECO:0000256" key="7">
    <source>
        <dbReference type="PROSITE-ProRule" id="PRU00076"/>
    </source>
</evidence>
<dbReference type="Gene3D" id="2.60.120.200">
    <property type="match status" value="1"/>
</dbReference>
<evidence type="ECO:0000313" key="13">
    <source>
        <dbReference type="Proteomes" id="UP000261600"/>
    </source>
</evidence>
<dbReference type="InterPro" id="IPR013320">
    <property type="entry name" value="ConA-like_dom_sf"/>
</dbReference>
<keyword evidence="6" id="KW-0325">Glycoprotein</keyword>
<dbReference type="InterPro" id="IPR001881">
    <property type="entry name" value="EGF-like_Ca-bd_dom"/>
</dbReference>
<dbReference type="PROSITE" id="PS50025">
    <property type="entry name" value="LAM_G_DOMAIN"/>
    <property type="match status" value="1"/>
</dbReference>
<dbReference type="PROSITE" id="PS50026">
    <property type="entry name" value="EGF_3"/>
    <property type="match status" value="3"/>
</dbReference>
<dbReference type="PROSITE" id="PS01186">
    <property type="entry name" value="EGF_2"/>
    <property type="match status" value="2"/>
</dbReference>
<dbReference type="GO" id="GO:0007219">
    <property type="term" value="P:Notch signaling pathway"/>
    <property type="evidence" value="ECO:0007669"/>
    <property type="project" value="TreeGrafter"/>
</dbReference>
<dbReference type="GO" id="GO:0005509">
    <property type="term" value="F:calcium ion binding"/>
    <property type="evidence" value="ECO:0007669"/>
    <property type="project" value="InterPro"/>
</dbReference>
<name>A0A3Q3JIC6_MONAL</name>
<evidence type="ECO:0000313" key="12">
    <source>
        <dbReference type="Ensembl" id="ENSMALP00000019154.1"/>
    </source>
</evidence>
<feature type="compositionally biased region" description="Gly residues" evidence="8">
    <location>
        <begin position="848"/>
        <end position="858"/>
    </location>
</feature>
<dbReference type="AlphaFoldDB" id="A0A3Q3JIC6"/>
<feature type="domain" description="Laminin G" evidence="10">
    <location>
        <begin position="167"/>
        <end position="347"/>
    </location>
</feature>
<dbReference type="STRING" id="43700.ENSMALP00000019154"/>
<keyword evidence="9" id="KW-0812">Transmembrane</keyword>
<feature type="domain" description="EGF-like" evidence="11">
    <location>
        <begin position="350"/>
        <end position="387"/>
    </location>
</feature>
<dbReference type="SMART" id="SM00181">
    <property type="entry name" value="EGF"/>
    <property type="match status" value="3"/>
</dbReference>
<feature type="disulfide bond" evidence="7">
    <location>
        <begin position="453"/>
        <end position="462"/>
    </location>
</feature>
<evidence type="ECO:0000256" key="3">
    <source>
        <dbReference type="ARBA" id="ARBA00022729"/>
    </source>
</evidence>
<dbReference type="Pfam" id="PF07645">
    <property type="entry name" value="EGF_CA"/>
    <property type="match status" value="1"/>
</dbReference>
<dbReference type="SMART" id="SM00282">
    <property type="entry name" value="LamG"/>
    <property type="match status" value="1"/>
</dbReference>
<dbReference type="Proteomes" id="UP000261600">
    <property type="component" value="Unplaced"/>
</dbReference>
<proteinExistence type="predicted"/>
<dbReference type="Gene3D" id="2.10.25.10">
    <property type="entry name" value="Laminin"/>
    <property type="match status" value="3"/>
</dbReference>
<dbReference type="GO" id="GO:0009887">
    <property type="term" value="P:animal organ morphogenesis"/>
    <property type="evidence" value="ECO:0007669"/>
    <property type="project" value="UniProtKB-ARBA"/>
</dbReference>
<dbReference type="SUPFAM" id="SSF57196">
    <property type="entry name" value="EGF/Laminin"/>
    <property type="match status" value="3"/>
</dbReference>
<comment type="caution">
    <text evidence="7">Lacks conserved residue(s) required for the propagation of feature annotation.</text>
</comment>
<dbReference type="PROSITE" id="PS00010">
    <property type="entry name" value="ASX_HYDROXYL"/>
    <property type="match status" value="1"/>
</dbReference>
<keyword evidence="5 7" id="KW-1015">Disulfide bond</keyword>